<dbReference type="GO" id="GO:0009253">
    <property type="term" value="P:peptidoglycan catabolic process"/>
    <property type="evidence" value="ECO:0007669"/>
    <property type="project" value="InterPro"/>
</dbReference>
<name>A0A8J3RKB6_9ACTN</name>
<gene>
    <name evidence="4" type="ORF">Plo01_02870</name>
</gene>
<dbReference type="CDD" id="cd06583">
    <property type="entry name" value="PGRP"/>
    <property type="match status" value="1"/>
</dbReference>
<dbReference type="GO" id="GO:0008745">
    <property type="term" value="F:N-acetylmuramoyl-L-alanine amidase activity"/>
    <property type="evidence" value="ECO:0007669"/>
    <property type="project" value="InterPro"/>
</dbReference>
<dbReference type="PANTHER" id="PTHR11022:SF41">
    <property type="entry name" value="PEPTIDOGLYCAN-RECOGNITION PROTEIN LC-RELATED"/>
    <property type="match status" value="1"/>
</dbReference>
<protein>
    <recommendedName>
        <fullName evidence="3">Peptidoglycan recognition protein family domain-containing protein</fullName>
    </recommendedName>
</protein>
<dbReference type="InterPro" id="IPR006619">
    <property type="entry name" value="PGRP_domain_met/bac"/>
</dbReference>
<dbReference type="PANTHER" id="PTHR11022">
    <property type="entry name" value="PEPTIDOGLYCAN RECOGNITION PROTEIN"/>
    <property type="match status" value="1"/>
</dbReference>
<feature type="domain" description="Peptidoglycan recognition protein family" evidence="3">
    <location>
        <begin position="3"/>
        <end position="149"/>
    </location>
</feature>
<dbReference type="InterPro" id="IPR036366">
    <property type="entry name" value="PGBDSf"/>
</dbReference>
<dbReference type="InterPro" id="IPR015510">
    <property type="entry name" value="PGRP"/>
</dbReference>
<evidence type="ECO:0000259" key="3">
    <source>
        <dbReference type="SMART" id="SM00701"/>
    </source>
</evidence>
<reference evidence="4 5" key="1">
    <citation type="submission" date="2021-01" db="EMBL/GenBank/DDBJ databases">
        <title>Whole genome shotgun sequence of Planobispora longispora NBRC 13918.</title>
        <authorList>
            <person name="Komaki H."/>
            <person name="Tamura T."/>
        </authorList>
    </citation>
    <scope>NUCLEOTIDE SEQUENCE [LARGE SCALE GENOMIC DNA]</scope>
    <source>
        <strain evidence="4 5">NBRC 13918</strain>
    </source>
</reference>
<dbReference type="EMBL" id="BOOH01000001">
    <property type="protein sequence ID" value="GIH73858.1"/>
    <property type="molecule type" value="Genomic_DNA"/>
</dbReference>
<dbReference type="GO" id="GO:0008270">
    <property type="term" value="F:zinc ion binding"/>
    <property type="evidence" value="ECO:0007669"/>
    <property type="project" value="InterPro"/>
</dbReference>
<accession>A0A8J3RKB6</accession>
<dbReference type="Gene3D" id="1.10.101.10">
    <property type="entry name" value="PGBD-like superfamily/PGBD"/>
    <property type="match status" value="1"/>
</dbReference>
<dbReference type="Gene3D" id="3.40.80.10">
    <property type="entry name" value="Peptidoglycan recognition protein-like"/>
    <property type="match status" value="1"/>
</dbReference>
<evidence type="ECO:0000256" key="2">
    <source>
        <dbReference type="SAM" id="MobiDB-lite"/>
    </source>
</evidence>
<comment type="caution">
    <text evidence="4">The sequence shown here is derived from an EMBL/GenBank/DDBJ whole genome shotgun (WGS) entry which is preliminary data.</text>
</comment>
<dbReference type="Pfam" id="PF01471">
    <property type="entry name" value="PG_binding_1"/>
    <property type="match status" value="1"/>
</dbReference>
<dbReference type="InterPro" id="IPR036365">
    <property type="entry name" value="PGBD-like_sf"/>
</dbReference>
<proteinExistence type="inferred from homology"/>
<keyword evidence="5" id="KW-1185">Reference proteome</keyword>
<comment type="similarity">
    <text evidence="1">Belongs to the N-acetylmuramoyl-L-alanine amidase 2 family.</text>
</comment>
<dbReference type="Proteomes" id="UP000616724">
    <property type="component" value="Unassembled WGS sequence"/>
</dbReference>
<dbReference type="SMART" id="SM00701">
    <property type="entry name" value="PGRP"/>
    <property type="match status" value="1"/>
</dbReference>
<dbReference type="AlphaFoldDB" id="A0A8J3RKB6"/>
<evidence type="ECO:0000313" key="5">
    <source>
        <dbReference type="Proteomes" id="UP000616724"/>
    </source>
</evidence>
<dbReference type="SUPFAM" id="SSF55846">
    <property type="entry name" value="N-acetylmuramoyl-L-alanine amidase-like"/>
    <property type="match status" value="1"/>
</dbReference>
<sequence>MAIDLVSRREWGARSPRGSYSSLTSTRGVKIHYTGGRVDPRILDDHARCVNLVKSIQIHHMDGNGWIDIGYSMIACPHKKVFEGRGPKRLPAANGAGLNSAHYAVLGLVGSSGLVQPNDAMLHAILDAVDHLRDRGGAGREIKGHRDGYSTSCPGDPLYRWVRRGAPRPGGGDPEPPPEPHPSFPGRTLKYPPVMVGEDVRTWQRQMRRRGWDLDVDGLYGEASRAACRAFQEEKGLAVTGAVNRATWNATWEAPIT</sequence>
<evidence type="ECO:0000256" key="1">
    <source>
        <dbReference type="ARBA" id="ARBA00007553"/>
    </source>
</evidence>
<evidence type="ECO:0000313" key="4">
    <source>
        <dbReference type="EMBL" id="GIH73858.1"/>
    </source>
</evidence>
<organism evidence="4 5">
    <name type="scientific">Planobispora longispora</name>
    <dbReference type="NCBI Taxonomy" id="28887"/>
    <lineage>
        <taxon>Bacteria</taxon>
        <taxon>Bacillati</taxon>
        <taxon>Actinomycetota</taxon>
        <taxon>Actinomycetes</taxon>
        <taxon>Streptosporangiales</taxon>
        <taxon>Streptosporangiaceae</taxon>
        <taxon>Planobispora</taxon>
    </lineage>
</organism>
<dbReference type="InterPro" id="IPR036505">
    <property type="entry name" value="Amidase/PGRP_sf"/>
</dbReference>
<feature type="region of interest" description="Disordered" evidence="2">
    <location>
        <begin position="163"/>
        <end position="190"/>
    </location>
</feature>
<dbReference type="InterPro" id="IPR002502">
    <property type="entry name" value="Amidase_domain"/>
</dbReference>
<dbReference type="InterPro" id="IPR002477">
    <property type="entry name" value="Peptidoglycan-bd-like"/>
</dbReference>
<feature type="compositionally biased region" description="Pro residues" evidence="2">
    <location>
        <begin position="174"/>
        <end position="183"/>
    </location>
</feature>
<dbReference type="SUPFAM" id="SSF47090">
    <property type="entry name" value="PGBD-like"/>
    <property type="match status" value="1"/>
</dbReference>